<accession>A0A0N8VTA1</accession>
<comment type="caution">
    <text evidence="1">The sequence shown here is derived from an EMBL/GenBank/DDBJ whole genome shotgun (WGS) entry which is preliminary data.</text>
</comment>
<protein>
    <submittedName>
        <fullName evidence="1">Uncharacterized protein</fullName>
    </submittedName>
</protein>
<dbReference type="Proteomes" id="UP000050342">
    <property type="component" value="Unassembled WGS sequence"/>
</dbReference>
<evidence type="ECO:0000313" key="1">
    <source>
        <dbReference type="EMBL" id="KQB55548.1"/>
    </source>
</evidence>
<proteinExistence type="predicted"/>
<reference evidence="1 2" key="1">
    <citation type="submission" date="2015-10" db="EMBL/GenBank/DDBJ databases">
        <title>Pseudomonas helleri sp. nov. and Pseudomonas weihenstephanensis sp. nov., isolated from raw cows milk.</title>
        <authorList>
            <person name="Von Neubeck M."/>
            <person name="Huptas C."/>
            <person name="Wenning M."/>
            <person name="Scherer S."/>
        </authorList>
    </citation>
    <scope>NUCLEOTIDE SEQUENCE [LARGE SCALE GENOMIC DNA]</scope>
    <source>
        <strain evidence="1 2">BSTT44</strain>
    </source>
</reference>
<organism evidence="1 2">
    <name type="scientific">Pseudomonas endophytica</name>
    <dbReference type="NCBI Taxonomy" id="1563157"/>
    <lineage>
        <taxon>Bacteria</taxon>
        <taxon>Pseudomonadati</taxon>
        <taxon>Pseudomonadota</taxon>
        <taxon>Gammaproteobacteria</taxon>
        <taxon>Pseudomonadales</taxon>
        <taxon>Pseudomonadaceae</taxon>
        <taxon>Pseudomonas</taxon>
    </lineage>
</organism>
<dbReference type="AlphaFoldDB" id="A0A0N8VTA1"/>
<keyword evidence="2" id="KW-1185">Reference proteome</keyword>
<sequence>MNSTLLLLNVLAMAVLVGFHFQSGPVVAEQGIEVAGTYSKPLKPLPQRAVMTDTNSVTPHLAAERSATPVAIDTTQGDRWVF</sequence>
<name>A0A0N8VTA1_9PSED</name>
<dbReference type="OrthoDB" id="7013597at2"/>
<dbReference type="EMBL" id="LLWH01000002">
    <property type="protein sequence ID" value="KQB55548.1"/>
    <property type="molecule type" value="Genomic_DNA"/>
</dbReference>
<evidence type="ECO:0000313" key="2">
    <source>
        <dbReference type="Proteomes" id="UP000050342"/>
    </source>
</evidence>
<gene>
    <name evidence="1" type="ORF">AQS70_05345</name>
</gene>